<comment type="caution">
    <text evidence="3">The sequence shown here is derived from an EMBL/GenBank/DDBJ whole genome shotgun (WGS) entry which is preliminary data.</text>
</comment>
<dbReference type="RefSeq" id="WP_098074121.1">
    <property type="nucleotide sequence ID" value="NZ_PDEQ01000001.1"/>
</dbReference>
<dbReference type="PANTHER" id="PTHR43861">
    <property type="entry name" value="TRANS-ACONITATE 2-METHYLTRANSFERASE-RELATED"/>
    <property type="match status" value="1"/>
</dbReference>
<dbReference type="Pfam" id="PF13649">
    <property type="entry name" value="Methyltransf_25"/>
    <property type="match status" value="1"/>
</dbReference>
<dbReference type="InterPro" id="IPR029063">
    <property type="entry name" value="SAM-dependent_MTases_sf"/>
</dbReference>
<evidence type="ECO:0000313" key="3">
    <source>
        <dbReference type="EMBL" id="PEN15221.1"/>
    </source>
</evidence>
<keyword evidence="4" id="KW-1185">Reference proteome</keyword>
<keyword evidence="1 3" id="KW-0808">Transferase</keyword>
<dbReference type="Gene3D" id="3.40.50.150">
    <property type="entry name" value="Vaccinia Virus protein VP39"/>
    <property type="match status" value="1"/>
</dbReference>
<dbReference type="CDD" id="cd02440">
    <property type="entry name" value="AdoMet_MTases"/>
    <property type="match status" value="1"/>
</dbReference>
<evidence type="ECO:0000313" key="4">
    <source>
        <dbReference type="Proteomes" id="UP000220102"/>
    </source>
</evidence>
<organism evidence="3 4">
    <name type="scientific">Longibacter salinarum</name>
    <dbReference type="NCBI Taxonomy" id="1850348"/>
    <lineage>
        <taxon>Bacteria</taxon>
        <taxon>Pseudomonadati</taxon>
        <taxon>Rhodothermota</taxon>
        <taxon>Rhodothermia</taxon>
        <taxon>Rhodothermales</taxon>
        <taxon>Salisaetaceae</taxon>
        <taxon>Longibacter</taxon>
    </lineage>
</organism>
<accession>A0A2A8D2W6</accession>
<sequence length="210" mass="23663">MKTADRESSQPPFWDLRYDREDALFGREPSAFVMQHAGQIPTGAEVLELGAGEGRTLLALAQEREIRGTGVDFSKEAIATARRRATKADLDVSFDVLDVRDWTPDRSWDIVIVSFLQLLPEERRALFALVRTVLRRGGWVFGQWFRPEHLNGNYDRVGPNRLDRMVAVGELRRAFSAFDPLDVSAADVHLDEGRLHGFAATAHLIARHPS</sequence>
<gene>
    <name evidence="3" type="ORF">CRI94_02770</name>
</gene>
<dbReference type="AlphaFoldDB" id="A0A2A8D2W6"/>
<feature type="domain" description="Methyltransferase" evidence="2">
    <location>
        <begin position="46"/>
        <end position="138"/>
    </location>
</feature>
<dbReference type="EMBL" id="PDEQ01000001">
    <property type="protein sequence ID" value="PEN15221.1"/>
    <property type="molecule type" value="Genomic_DNA"/>
</dbReference>
<dbReference type="GO" id="GO:0032259">
    <property type="term" value="P:methylation"/>
    <property type="evidence" value="ECO:0007669"/>
    <property type="project" value="UniProtKB-KW"/>
</dbReference>
<dbReference type="GO" id="GO:0008168">
    <property type="term" value="F:methyltransferase activity"/>
    <property type="evidence" value="ECO:0007669"/>
    <property type="project" value="UniProtKB-KW"/>
</dbReference>
<dbReference type="SUPFAM" id="SSF53335">
    <property type="entry name" value="S-adenosyl-L-methionine-dependent methyltransferases"/>
    <property type="match status" value="1"/>
</dbReference>
<protein>
    <submittedName>
        <fullName evidence="3">SAM-dependent methyltransferase</fullName>
    </submittedName>
</protein>
<dbReference type="InterPro" id="IPR041698">
    <property type="entry name" value="Methyltransf_25"/>
</dbReference>
<keyword evidence="3" id="KW-0489">Methyltransferase</keyword>
<dbReference type="OrthoDB" id="9786503at2"/>
<evidence type="ECO:0000259" key="2">
    <source>
        <dbReference type="Pfam" id="PF13649"/>
    </source>
</evidence>
<proteinExistence type="predicted"/>
<name>A0A2A8D2W6_9BACT</name>
<evidence type="ECO:0000256" key="1">
    <source>
        <dbReference type="ARBA" id="ARBA00022679"/>
    </source>
</evidence>
<reference evidence="3 4" key="1">
    <citation type="submission" date="2017-10" db="EMBL/GenBank/DDBJ databases">
        <title>Draft genome of Longibacter Salinarum.</title>
        <authorList>
            <person name="Goh K.M."/>
            <person name="Shamsir M.S."/>
            <person name="Lim S.W."/>
        </authorList>
    </citation>
    <scope>NUCLEOTIDE SEQUENCE [LARGE SCALE GENOMIC DNA]</scope>
    <source>
        <strain evidence="3 4">KCTC 52045</strain>
    </source>
</reference>
<dbReference type="Proteomes" id="UP000220102">
    <property type="component" value="Unassembled WGS sequence"/>
</dbReference>